<dbReference type="Proteomes" id="UP000319175">
    <property type="component" value="Unassembled WGS sequence"/>
</dbReference>
<sequence length="156" mass="18076">MEKRKIIYKEVQFFWLSIIPALLFLSVTIFAYLYKLGTKPIPLYMTIIIVFIFLVIILVTYKMTIIIDDDTVSISFGIGLIKKTINISNIDYKGIKKTIIPWYDGVGIRFGNGIVLYNTKSGRGIELPIDSKKYIISTKNYEQIKNIIIRQYTFSQ</sequence>
<dbReference type="AlphaFoldDB" id="A0A501QJE9"/>
<reference evidence="2 3" key="1">
    <citation type="submission" date="2019-06" db="EMBL/GenBank/DDBJ databases">
        <title>Flavobacterium sp. MaA-Y11 from geoumgang.</title>
        <authorList>
            <person name="Jeong S."/>
        </authorList>
    </citation>
    <scope>NUCLEOTIDE SEQUENCE [LARGE SCALE GENOMIC DNA]</scope>
    <source>
        <strain evidence="2 3">MaA-Y11</strain>
    </source>
</reference>
<evidence type="ECO:0000256" key="1">
    <source>
        <dbReference type="SAM" id="Phobius"/>
    </source>
</evidence>
<keyword evidence="1" id="KW-1133">Transmembrane helix</keyword>
<evidence type="ECO:0000313" key="2">
    <source>
        <dbReference type="EMBL" id="TPD72207.1"/>
    </source>
</evidence>
<keyword evidence="1" id="KW-0472">Membrane</keyword>
<feature type="transmembrane region" description="Helical" evidence="1">
    <location>
        <begin position="12"/>
        <end position="35"/>
    </location>
</feature>
<protein>
    <submittedName>
        <fullName evidence="2">Uncharacterized protein</fullName>
    </submittedName>
</protein>
<dbReference type="EMBL" id="VFJE01000049">
    <property type="protein sequence ID" value="TPD72207.1"/>
    <property type="molecule type" value="Genomic_DNA"/>
</dbReference>
<keyword evidence="3" id="KW-1185">Reference proteome</keyword>
<gene>
    <name evidence="2" type="ORF">FJA49_02275</name>
</gene>
<proteinExistence type="predicted"/>
<evidence type="ECO:0000313" key="3">
    <source>
        <dbReference type="Proteomes" id="UP000319175"/>
    </source>
</evidence>
<feature type="transmembrane region" description="Helical" evidence="1">
    <location>
        <begin position="41"/>
        <end position="61"/>
    </location>
</feature>
<dbReference type="RefSeq" id="WP_139998413.1">
    <property type="nucleotide sequence ID" value="NZ_VFJE01000049.1"/>
</dbReference>
<comment type="caution">
    <text evidence="2">The sequence shown here is derived from an EMBL/GenBank/DDBJ whole genome shotgun (WGS) entry which is preliminary data.</text>
</comment>
<keyword evidence="1" id="KW-0812">Transmembrane</keyword>
<organism evidence="2 3">
    <name type="scientific">Flavobacterium microcysteis</name>
    <dbReference type="NCBI Taxonomy" id="2596891"/>
    <lineage>
        <taxon>Bacteria</taxon>
        <taxon>Pseudomonadati</taxon>
        <taxon>Bacteroidota</taxon>
        <taxon>Flavobacteriia</taxon>
        <taxon>Flavobacteriales</taxon>
        <taxon>Flavobacteriaceae</taxon>
        <taxon>Flavobacterium</taxon>
    </lineage>
</organism>
<accession>A0A501QJE9</accession>
<name>A0A501QJE9_9FLAO</name>
<dbReference type="OrthoDB" id="5471116at2"/>